<reference evidence="1 2" key="1">
    <citation type="submission" date="2024-02" db="EMBL/GenBank/DDBJ databases">
        <title>Full genome sequence of Nocardioides kribbensis.</title>
        <authorList>
            <person name="Poletto B.L."/>
            <person name="Silva G."/>
            <person name="Galante D."/>
            <person name="Campos K.R."/>
            <person name="Santos M.B.N."/>
            <person name="Sacchi C.T."/>
        </authorList>
    </citation>
    <scope>NUCLEOTIDE SEQUENCE [LARGE SCALE GENOMIC DNA]</scope>
    <source>
        <strain evidence="1 2">O4R</strain>
    </source>
</reference>
<organism evidence="1 2">
    <name type="scientific">Nocardioides kribbensis</name>
    <dbReference type="NCBI Taxonomy" id="305517"/>
    <lineage>
        <taxon>Bacteria</taxon>
        <taxon>Bacillati</taxon>
        <taxon>Actinomycetota</taxon>
        <taxon>Actinomycetes</taxon>
        <taxon>Propionibacteriales</taxon>
        <taxon>Nocardioidaceae</taxon>
        <taxon>Nocardioides</taxon>
    </lineage>
</organism>
<gene>
    <name evidence="1" type="ORF">V6R90_00825</name>
</gene>
<dbReference type="EMBL" id="JBEGDP010000001">
    <property type="protein sequence ID" value="MEQ7845801.1"/>
    <property type="molecule type" value="Genomic_DNA"/>
</dbReference>
<dbReference type="Proteomes" id="UP001482520">
    <property type="component" value="Unassembled WGS sequence"/>
</dbReference>
<dbReference type="RefSeq" id="WP_349803497.1">
    <property type="nucleotide sequence ID" value="NZ_JBEGDP010000001.1"/>
</dbReference>
<name>A0ABV1NTH1_9ACTN</name>
<evidence type="ECO:0000313" key="1">
    <source>
        <dbReference type="EMBL" id="MEQ7845801.1"/>
    </source>
</evidence>
<comment type="caution">
    <text evidence="1">The sequence shown here is derived from an EMBL/GenBank/DDBJ whole genome shotgun (WGS) entry which is preliminary data.</text>
</comment>
<keyword evidence="2" id="KW-1185">Reference proteome</keyword>
<accession>A0ABV1NTH1</accession>
<evidence type="ECO:0000313" key="2">
    <source>
        <dbReference type="Proteomes" id="UP001482520"/>
    </source>
</evidence>
<protein>
    <submittedName>
        <fullName evidence="1">Uncharacterized protein</fullName>
    </submittedName>
</protein>
<sequence>MTRSEPIGTFRARVTRDASALERDGEKYFAMNRLEEKHGRPHDRPLFEIQFGDGVWMLAREDDLVAGTIGSTTTS</sequence>
<proteinExistence type="predicted"/>